<evidence type="ECO:0000313" key="8">
    <source>
        <dbReference type="Proteomes" id="UP000245535"/>
    </source>
</evidence>
<keyword evidence="4" id="KW-0031">Aminopeptidase</keyword>
<dbReference type="InterPro" id="IPR000169">
    <property type="entry name" value="Pept_cys_AS"/>
</dbReference>
<dbReference type="OrthoDB" id="9814054at2"/>
<gene>
    <name evidence="7" type="ORF">BC781_103600</name>
</gene>
<dbReference type="PROSITE" id="PS00139">
    <property type="entry name" value="THIOL_PROTEASE_CYS"/>
    <property type="match status" value="1"/>
</dbReference>
<dbReference type="RefSeq" id="WP_109619221.1">
    <property type="nucleotide sequence ID" value="NZ_QGDO01000003.1"/>
</dbReference>
<evidence type="ECO:0000256" key="5">
    <source>
        <dbReference type="PIRSR" id="PIRSR005700-1"/>
    </source>
</evidence>
<evidence type="ECO:0000256" key="2">
    <source>
        <dbReference type="ARBA" id="ARBA00022801"/>
    </source>
</evidence>
<evidence type="ECO:0000256" key="6">
    <source>
        <dbReference type="SAM" id="SignalP"/>
    </source>
</evidence>
<dbReference type="InterPro" id="IPR004134">
    <property type="entry name" value="Peptidase_C1B"/>
</dbReference>
<sequence>MNNFKKSLLALGVMCTSLSAANAQEEVELRNKKDGDYKFQVVTNIEAGKVSNQGRSGTCWSFSSLSFFESEMERMGKDKINLSEMFVVRHTYPDKADRFVRWHGHINFGAGGAFHDVAYVIKNYGIVPEFAYSGLQNGATMHNHGEMDEVLMGIVTAVQARKRAKPTQSWKPAFEGVMDAYLGDYPSEFEYNGKKYTPKTFADEVVGLNADDYVEIGSFTHKPYYEEFELEVPDNWLHHSIQNLPLDEMIEVIDYALMNGYSIAWGADVSEKGFSFRDGLAIVPTDEIEVMAKGKDNQHFSDAGAQKYSVAFQEPVKEKVITPELRQKAYDNYETTDDHGMQLTGIVKDQNGTKYYIVKNSWGEANDCDGYFYASEAYVRYKTIDFMVHKDGIPKHLRKKMNIK</sequence>
<feature type="signal peptide" evidence="6">
    <location>
        <begin position="1"/>
        <end position="23"/>
    </location>
</feature>
<feature type="active site" evidence="5">
    <location>
        <position position="339"/>
    </location>
</feature>
<dbReference type="Proteomes" id="UP000245535">
    <property type="component" value="Unassembled WGS sequence"/>
</dbReference>
<evidence type="ECO:0000256" key="1">
    <source>
        <dbReference type="ARBA" id="ARBA00022670"/>
    </source>
</evidence>
<keyword evidence="6" id="KW-0732">Signal</keyword>
<keyword evidence="8" id="KW-1185">Reference proteome</keyword>
<proteinExistence type="inferred from homology"/>
<organism evidence="7 8">
    <name type="scientific">Sediminitomix flava</name>
    <dbReference type="NCBI Taxonomy" id="379075"/>
    <lineage>
        <taxon>Bacteria</taxon>
        <taxon>Pseudomonadati</taxon>
        <taxon>Bacteroidota</taxon>
        <taxon>Cytophagia</taxon>
        <taxon>Cytophagales</taxon>
        <taxon>Flammeovirgaceae</taxon>
        <taxon>Sediminitomix</taxon>
    </lineage>
</organism>
<feature type="active site" evidence="5">
    <location>
        <position position="360"/>
    </location>
</feature>
<dbReference type="GO" id="GO:0070005">
    <property type="term" value="F:cysteine-type aminopeptidase activity"/>
    <property type="evidence" value="ECO:0007669"/>
    <property type="project" value="InterPro"/>
</dbReference>
<evidence type="ECO:0000256" key="3">
    <source>
        <dbReference type="ARBA" id="ARBA00022807"/>
    </source>
</evidence>
<feature type="chain" id="PRO_5016370147" description="Aminopeptidase" evidence="6">
    <location>
        <begin position="24"/>
        <end position="404"/>
    </location>
</feature>
<dbReference type="InterPro" id="IPR038765">
    <property type="entry name" value="Papain-like_cys_pep_sf"/>
</dbReference>
<dbReference type="GO" id="GO:0043418">
    <property type="term" value="P:homocysteine catabolic process"/>
    <property type="evidence" value="ECO:0007669"/>
    <property type="project" value="TreeGrafter"/>
</dbReference>
<dbReference type="PANTHER" id="PTHR10363">
    <property type="entry name" value="BLEOMYCIN HYDROLASE"/>
    <property type="match status" value="1"/>
</dbReference>
<accession>A0A315ZC21</accession>
<evidence type="ECO:0000313" key="7">
    <source>
        <dbReference type="EMBL" id="PWJ42348.1"/>
    </source>
</evidence>
<comment type="caution">
    <text evidence="7">The sequence shown here is derived from an EMBL/GenBank/DDBJ whole genome shotgun (WGS) entry which is preliminary data.</text>
</comment>
<dbReference type="GO" id="GO:0005737">
    <property type="term" value="C:cytoplasm"/>
    <property type="evidence" value="ECO:0007669"/>
    <property type="project" value="TreeGrafter"/>
</dbReference>
<feature type="active site" evidence="5">
    <location>
        <position position="59"/>
    </location>
</feature>
<evidence type="ECO:0000256" key="4">
    <source>
        <dbReference type="PIRNR" id="PIRNR005700"/>
    </source>
</evidence>
<dbReference type="PANTHER" id="PTHR10363:SF2">
    <property type="entry name" value="BLEOMYCIN HYDROLASE"/>
    <property type="match status" value="1"/>
</dbReference>
<protein>
    <recommendedName>
        <fullName evidence="4">Aminopeptidase</fullName>
    </recommendedName>
</protein>
<keyword evidence="2 4" id="KW-0378">Hydrolase</keyword>
<dbReference type="PIRSF" id="PIRSF005700">
    <property type="entry name" value="PepC"/>
    <property type="match status" value="1"/>
</dbReference>
<keyword evidence="1 4" id="KW-0645">Protease</keyword>
<dbReference type="EMBL" id="QGDO01000003">
    <property type="protein sequence ID" value="PWJ42348.1"/>
    <property type="molecule type" value="Genomic_DNA"/>
</dbReference>
<dbReference type="SUPFAM" id="SSF54001">
    <property type="entry name" value="Cysteine proteinases"/>
    <property type="match status" value="1"/>
</dbReference>
<dbReference type="GO" id="GO:0006508">
    <property type="term" value="P:proteolysis"/>
    <property type="evidence" value="ECO:0007669"/>
    <property type="project" value="UniProtKB-KW"/>
</dbReference>
<dbReference type="Gene3D" id="3.90.70.10">
    <property type="entry name" value="Cysteine proteinases"/>
    <property type="match status" value="1"/>
</dbReference>
<dbReference type="Pfam" id="PF03051">
    <property type="entry name" value="Peptidase_C1_2"/>
    <property type="match status" value="2"/>
</dbReference>
<dbReference type="GO" id="GO:0009636">
    <property type="term" value="P:response to toxic substance"/>
    <property type="evidence" value="ECO:0007669"/>
    <property type="project" value="TreeGrafter"/>
</dbReference>
<dbReference type="AlphaFoldDB" id="A0A315ZC21"/>
<reference evidence="7 8" key="1">
    <citation type="submission" date="2018-03" db="EMBL/GenBank/DDBJ databases">
        <title>Genomic Encyclopedia of Archaeal and Bacterial Type Strains, Phase II (KMG-II): from individual species to whole genera.</title>
        <authorList>
            <person name="Goeker M."/>
        </authorList>
    </citation>
    <scope>NUCLEOTIDE SEQUENCE [LARGE SCALE GENOMIC DNA]</scope>
    <source>
        <strain evidence="7 8">DSM 28229</strain>
    </source>
</reference>
<keyword evidence="3 4" id="KW-0788">Thiol protease</keyword>
<comment type="similarity">
    <text evidence="4">Belongs to the peptidase C1 family.</text>
</comment>
<name>A0A315ZC21_SEDFL</name>